<name>A0A2X0PHN3_9BASI</name>
<dbReference type="Proteomes" id="UP000249464">
    <property type="component" value="Unassembled WGS sequence"/>
</dbReference>
<dbReference type="GO" id="GO:0005763">
    <property type="term" value="C:mitochondrial small ribosomal subunit"/>
    <property type="evidence" value="ECO:0007669"/>
    <property type="project" value="TreeGrafter"/>
</dbReference>
<protein>
    <submittedName>
        <fullName evidence="1">BQ5605_C034g11286 protein</fullName>
    </submittedName>
</protein>
<gene>
    <name evidence="1" type="primary">BQ5605_C034g11286</name>
    <name evidence="1" type="ORF">BQ5605_C034G11286</name>
</gene>
<organism evidence="1 2">
    <name type="scientific">Microbotryum silenes-dioicae</name>
    <dbReference type="NCBI Taxonomy" id="796604"/>
    <lineage>
        <taxon>Eukaryota</taxon>
        <taxon>Fungi</taxon>
        <taxon>Dikarya</taxon>
        <taxon>Basidiomycota</taxon>
        <taxon>Pucciniomycotina</taxon>
        <taxon>Microbotryomycetes</taxon>
        <taxon>Microbotryales</taxon>
        <taxon>Microbotryaceae</taxon>
        <taxon>Microbotryum</taxon>
    </lineage>
</organism>
<dbReference type="EMBL" id="FQNC01000065">
    <property type="protein sequence ID" value="SGY99473.1"/>
    <property type="molecule type" value="Genomic_DNA"/>
</dbReference>
<dbReference type="PANTHER" id="PTHR28066:SF1">
    <property type="entry name" value="SMALL RIBOSOMAL SUBUNIT PROTEIN MS37"/>
    <property type="match status" value="1"/>
</dbReference>
<dbReference type="PANTHER" id="PTHR28066">
    <property type="entry name" value="37S RIBOSOMAL PROTEIN MRP10, MITOCHONDRIAL"/>
    <property type="match status" value="1"/>
</dbReference>
<sequence>MVHIPKVSPINYIQHSNDPTHPSFSPPAVPPQLKVKPRRTAHIQPCAIELSAMLTCWAASGDLASVDKCKESAAKLHECMQKPKIGGKARAPTINYHLSRL</sequence>
<dbReference type="STRING" id="796604.A0A2X0PHN3"/>
<keyword evidence="2" id="KW-1185">Reference proteome</keyword>
<dbReference type="GO" id="GO:0032543">
    <property type="term" value="P:mitochondrial translation"/>
    <property type="evidence" value="ECO:0007669"/>
    <property type="project" value="InterPro"/>
</dbReference>
<dbReference type="AlphaFoldDB" id="A0A2X0PHN3"/>
<dbReference type="GO" id="GO:0003735">
    <property type="term" value="F:structural constituent of ribosome"/>
    <property type="evidence" value="ECO:0007669"/>
    <property type="project" value="InterPro"/>
</dbReference>
<accession>A0A2X0PHN3</accession>
<evidence type="ECO:0000313" key="1">
    <source>
        <dbReference type="EMBL" id="SGY99473.1"/>
    </source>
</evidence>
<reference evidence="1 2" key="1">
    <citation type="submission" date="2016-11" db="EMBL/GenBank/DDBJ databases">
        <authorList>
            <person name="Jaros S."/>
            <person name="Januszkiewicz K."/>
            <person name="Wedrychowicz H."/>
        </authorList>
    </citation>
    <scope>NUCLEOTIDE SEQUENCE [LARGE SCALE GENOMIC DNA]</scope>
</reference>
<proteinExistence type="predicted"/>
<evidence type="ECO:0000313" key="2">
    <source>
        <dbReference type="Proteomes" id="UP000249464"/>
    </source>
</evidence>
<dbReference type="InterPro" id="IPR017264">
    <property type="entry name" value="Ribosomal_mS37_fun"/>
</dbReference>